<dbReference type="InterPro" id="IPR012296">
    <property type="entry name" value="Nuclease_put_TT1808"/>
</dbReference>
<dbReference type="RefSeq" id="WP_133795435.1">
    <property type="nucleotide sequence ID" value="NZ_SOCA01000003.1"/>
</dbReference>
<gene>
    <name evidence="2" type="ORF">EI77_02391</name>
</gene>
<organism evidence="2 3">
    <name type="scientific">Prosthecobacter fusiformis</name>
    <dbReference type="NCBI Taxonomy" id="48464"/>
    <lineage>
        <taxon>Bacteria</taxon>
        <taxon>Pseudomonadati</taxon>
        <taxon>Verrucomicrobiota</taxon>
        <taxon>Verrucomicrobiia</taxon>
        <taxon>Verrucomicrobiales</taxon>
        <taxon>Verrucomicrobiaceae</taxon>
        <taxon>Prosthecobacter</taxon>
    </lineage>
</organism>
<protein>
    <submittedName>
        <fullName evidence="2">Uma2 family endonuclease</fullName>
    </submittedName>
</protein>
<dbReference type="Gene3D" id="3.90.1570.10">
    <property type="entry name" value="tt1808, chain A"/>
    <property type="match status" value="1"/>
</dbReference>
<reference evidence="2 3" key="1">
    <citation type="submission" date="2019-03" db="EMBL/GenBank/DDBJ databases">
        <title>Genomic Encyclopedia of Archaeal and Bacterial Type Strains, Phase II (KMG-II): from individual species to whole genera.</title>
        <authorList>
            <person name="Goeker M."/>
        </authorList>
    </citation>
    <scope>NUCLEOTIDE SEQUENCE [LARGE SCALE GENOMIC DNA]</scope>
    <source>
        <strain evidence="2 3">ATCC 25309</strain>
    </source>
</reference>
<dbReference type="Proteomes" id="UP000295662">
    <property type="component" value="Unassembled WGS sequence"/>
</dbReference>
<dbReference type="Pfam" id="PF05685">
    <property type="entry name" value="Uma2"/>
    <property type="match status" value="1"/>
</dbReference>
<evidence type="ECO:0000313" key="2">
    <source>
        <dbReference type="EMBL" id="TDU71269.1"/>
    </source>
</evidence>
<dbReference type="SUPFAM" id="SSF52980">
    <property type="entry name" value="Restriction endonuclease-like"/>
    <property type="match status" value="1"/>
</dbReference>
<keyword evidence="2" id="KW-0378">Hydrolase</keyword>
<keyword evidence="2" id="KW-0540">Nuclease</keyword>
<dbReference type="InterPro" id="IPR011335">
    <property type="entry name" value="Restrct_endonuc-II-like"/>
</dbReference>
<dbReference type="EMBL" id="SOCA01000003">
    <property type="protein sequence ID" value="TDU71269.1"/>
    <property type="molecule type" value="Genomic_DNA"/>
</dbReference>
<comment type="caution">
    <text evidence="2">The sequence shown here is derived from an EMBL/GenBank/DDBJ whole genome shotgun (WGS) entry which is preliminary data.</text>
</comment>
<dbReference type="PANTHER" id="PTHR35400">
    <property type="entry name" value="SLR1083 PROTEIN"/>
    <property type="match status" value="1"/>
</dbReference>
<name>A0A4R7S0S8_9BACT</name>
<dbReference type="PANTHER" id="PTHR35400:SF1">
    <property type="entry name" value="SLR1083 PROTEIN"/>
    <property type="match status" value="1"/>
</dbReference>
<feature type="domain" description="Putative restriction endonuclease" evidence="1">
    <location>
        <begin position="33"/>
        <end position="181"/>
    </location>
</feature>
<dbReference type="GO" id="GO:0004519">
    <property type="term" value="F:endonuclease activity"/>
    <property type="evidence" value="ECO:0007669"/>
    <property type="project" value="UniProtKB-KW"/>
</dbReference>
<evidence type="ECO:0000313" key="3">
    <source>
        <dbReference type="Proteomes" id="UP000295662"/>
    </source>
</evidence>
<proteinExistence type="predicted"/>
<keyword evidence="3" id="KW-1185">Reference proteome</keyword>
<dbReference type="OrthoDB" id="196625at2"/>
<sequence length="201" mass="21999">MIDLLTKPAFQKRALPLSVAAWHEMIAKNMVPKRSELIRGVIVEKMPKSILHVKLVGRLLQLLQTWVGSTHWVRKEDPLTLADSEPEPDVSVVSGSESDYVAHPVTALLTVEVSVSTLEEDREMAAIYAEAGVVEFWIVNARQQSIEVYREPTPAGYARVESVSLEGTLVCGSLPGVTVAVRELFDGLVPGEQVDGAVQES</sequence>
<evidence type="ECO:0000259" key="1">
    <source>
        <dbReference type="Pfam" id="PF05685"/>
    </source>
</evidence>
<dbReference type="InterPro" id="IPR008538">
    <property type="entry name" value="Uma2"/>
</dbReference>
<dbReference type="AlphaFoldDB" id="A0A4R7S0S8"/>
<dbReference type="CDD" id="cd06260">
    <property type="entry name" value="DUF820-like"/>
    <property type="match status" value="1"/>
</dbReference>
<keyword evidence="2" id="KW-0255">Endonuclease</keyword>
<accession>A0A4R7S0S8</accession>